<sequence length="528" mass="61040">MQAILFFLVFVNSIFAYNILIYSPAFATSHMNFMAHLADALTEAGHNVTFLVPISDEKLRDRIKVQTKYLMNVEQDKIQKMNTALGMDEMMQSLWTFVDSPRKNRKQFKLFENQTIETCANLLRNTEVYEKLKNSGFDVAITEPLSICGLAYFKMLGIDKTIIATSCSMYDHIMQLIGEPDHPSYVPAMQSSSTDKMNLYERYLNYQHGNSFVETMQEVFDLEIKLFSKYGIANWHDFFSETSLNFVNSNPYIDFPRPIIQKTIAIGGISVNVEKIKSQKLSEEWNNILDKRSQNMLISFGSIAKSMDMPIEWRTNILKVIETFPNVTFIWKYESDELKWANDIENVVFSKWTPQTTLLGDKRVTAFLTHGGLGSTNELAYLGKPAIMIPIFADQMRNANMLERHNGAIKLSKFDLANFELVEKSINNILNDEKYSKNAEKLANLLSKQPMKPKETVIKYVEFVSEFGPFPTMDPYSRNMSKIQIYMLDIYFIMFSSYSILFSVVVFFVRFLYNNLNVIITFNKNKID</sequence>
<dbReference type="EMBL" id="CANHGI010000004">
    <property type="protein sequence ID" value="CAI5448743.1"/>
    <property type="molecule type" value="Genomic_DNA"/>
</dbReference>
<evidence type="ECO:0000256" key="8">
    <source>
        <dbReference type="ARBA" id="ARBA00023136"/>
    </source>
</evidence>
<dbReference type="SUPFAM" id="SSF53756">
    <property type="entry name" value="UDP-Glycosyltransferase/glycogen phosphorylase"/>
    <property type="match status" value="1"/>
</dbReference>
<dbReference type="InterPro" id="IPR002213">
    <property type="entry name" value="UDP_glucos_trans"/>
</dbReference>
<feature type="transmembrane region" description="Helical" evidence="11">
    <location>
        <begin position="490"/>
        <end position="513"/>
    </location>
</feature>
<dbReference type="Pfam" id="PF00201">
    <property type="entry name" value="UDPGT"/>
    <property type="match status" value="1"/>
</dbReference>
<evidence type="ECO:0000256" key="9">
    <source>
        <dbReference type="ARBA" id="ARBA00047475"/>
    </source>
</evidence>
<evidence type="ECO:0000313" key="12">
    <source>
        <dbReference type="EMBL" id="CAI5448743.1"/>
    </source>
</evidence>
<dbReference type="CDD" id="cd03784">
    <property type="entry name" value="GT1_Gtf-like"/>
    <property type="match status" value="1"/>
</dbReference>
<keyword evidence="5 11" id="KW-0812">Transmembrane</keyword>
<comment type="subcellular location">
    <subcellularLocation>
        <location evidence="1 11">Membrane</location>
        <topology evidence="1 11">Single-pass membrane protein</topology>
    </subcellularLocation>
</comment>
<dbReference type="InterPro" id="IPR035595">
    <property type="entry name" value="UDP_glycos_trans_CS"/>
</dbReference>
<keyword evidence="7 11" id="KW-1133">Transmembrane helix</keyword>
<dbReference type="InterPro" id="IPR050271">
    <property type="entry name" value="UDP-glycosyltransferase"/>
</dbReference>
<comment type="caution">
    <text evidence="12">The sequence shown here is derived from an EMBL/GenBank/DDBJ whole genome shotgun (WGS) entry which is preliminary data.</text>
</comment>
<dbReference type="PANTHER" id="PTHR48043:SF50">
    <property type="entry name" value="UDP-GLUCURONOSYLTRANSFERASE"/>
    <property type="match status" value="1"/>
</dbReference>
<dbReference type="OrthoDB" id="5835829at2759"/>
<evidence type="ECO:0000313" key="13">
    <source>
        <dbReference type="Proteomes" id="UP001152747"/>
    </source>
</evidence>
<dbReference type="EC" id="2.4.1.17" evidence="11"/>
<evidence type="ECO:0000256" key="11">
    <source>
        <dbReference type="RuleBase" id="RU362059"/>
    </source>
</evidence>
<keyword evidence="6" id="KW-0732">Signal</keyword>
<dbReference type="Proteomes" id="UP001152747">
    <property type="component" value="Unassembled WGS sequence"/>
</dbReference>
<evidence type="ECO:0000256" key="5">
    <source>
        <dbReference type="ARBA" id="ARBA00022692"/>
    </source>
</evidence>
<dbReference type="GO" id="GO:0016020">
    <property type="term" value="C:membrane"/>
    <property type="evidence" value="ECO:0007669"/>
    <property type="project" value="UniProtKB-SubCell"/>
</dbReference>
<dbReference type="PROSITE" id="PS00375">
    <property type="entry name" value="UDPGT"/>
    <property type="match status" value="1"/>
</dbReference>
<evidence type="ECO:0000256" key="3">
    <source>
        <dbReference type="ARBA" id="ARBA00022676"/>
    </source>
</evidence>
<keyword evidence="8 11" id="KW-0472">Membrane</keyword>
<comment type="similarity">
    <text evidence="2 10">Belongs to the UDP-glycosyltransferase family.</text>
</comment>
<reference evidence="12" key="1">
    <citation type="submission" date="2022-11" db="EMBL/GenBank/DDBJ databases">
        <authorList>
            <person name="Kikuchi T."/>
        </authorList>
    </citation>
    <scope>NUCLEOTIDE SEQUENCE</scope>
    <source>
        <strain evidence="12">PS1010</strain>
    </source>
</reference>
<evidence type="ECO:0000256" key="1">
    <source>
        <dbReference type="ARBA" id="ARBA00004167"/>
    </source>
</evidence>
<dbReference type="AlphaFoldDB" id="A0A9P1IN20"/>
<dbReference type="FunFam" id="3.40.50.2000:FF:000038">
    <property type="entry name" value="UDP-GlucuronosylTransferase"/>
    <property type="match status" value="1"/>
</dbReference>
<gene>
    <name evidence="12" type="ORF">CAMP_LOCUS11380</name>
</gene>
<proteinExistence type="inferred from homology"/>
<keyword evidence="4 10" id="KW-0808">Transferase</keyword>
<dbReference type="PANTHER" id="PTHR48043">
    <property type="entry name" value="EG:EG0003.4 PROTEIN-RELATED"/>
    <property type="match status" value="1"/>
</dbReference>
<evidence type="ECO:0000256" key="2">
    <source>
        <dbReference type="ARBA" id="ARBA00009995"/>
    </source>
</evidence>
<evidence type="ECO:0000256" key="6">
    <source>
        <dbReference type="ARBA" id="ARBA00022729"/>
    </source>
</evidence>
<comment type="catalytic activity">
    <reaction evidence="9 11">
        <text>glucuronate acceptor + UDP-alpha-D-glucuronate = acceptor beta-D-glucuronoside + UDP + H(+)</text>
        <dbReference type="Rhea" id="RHEA:21032"/>
        <dbReference type="ChEBI" id="CHEBI:15378"/>
        <dbReference type="ChEBI" id="CHEBI:58052"/>
        <dbReference type="ChEBI" id="CHEBI:58223"/>
        <dbReference type="ChEBI" id="CHEBI:132367"/>
        <dbReference type="ChEBI" id="CHEBI:132368"/>
        <dbReference type="EC" id="2.4.1.17"/>
    </reaction>
</comment>
<evidence type="ECO:0000256" key="4">
    <source>
        <dbReference type="ARBA" id="ARBA00022679"/>
    </source>
</evidence>
<dbReference type="GO" id="GO:0015020">
    <property type="term" value="F:glucuronosyltransferase activity"/>
    <property type="evidence" value="ECO:0007669"/>
    <property type="project" value="UniProtKB-EC"/>
</dbReference>
<name>A0A9P1IN20_9PELO</name>
<evidence type="ECO:0000256" key="10">
    <source>
        <dbReference type="RuleBase" id="RU003718"/>
    </source>
</evidence>
<protein>
    <recommendedName>
        <fullName evidence="11">UDP-glucuronosyltransferase</fullName>
        <ecNumber evidence="11">2.4.1.17</ecNumber>
    </recommendedName>
</protein>
<dbReference type="Gene3D" id="3.40.50.2000">
    <property type="entry name" value="Glycogen Phosphorylase B"/>
    <property type="match status" value="2"/>
</dbReference>
<organism evidence="12 13">
    <name type="scientific">Caenorhabditis angaria</name>
    <dbReference type="NCBI Taxonomy" id="860376"/>
    <lineage>
        <taxon>Eukaryota</taxon>
        <taxon>Metazoa</taxon>
        <taxon>Ecdysozoa</taxon>
        <taxon>Nematoda</taxon>
        <taxon>Chromadorea</taxon>
        <taxon>Rhabditida</taxon>
        <taxon>Rhabditina</taxon>
        <taxon>Rhabditomorpha</taxon>
        <taxon>Rhabditoidea</taxon>
        <taxon>Rhabditidae</taxon>
        <taxon>Peloderinae</taxon>
        <taxon>Caenorhabditis</taxon>
    </lineage>
</organism>
<evidence type="ECO:0000256" key="7">
    <source>
        <dbReference type="ARBA" id="ARBA00022989"/>
    </source>
</evidence>
<keyword evidence="13" id="KW-1185">Reference proteome</keyword>
<keyword evidence="3 10" id="KW-0328">Glycosyltransferase</keyword>
<accession>A0A9P1IN20</accession>